<name>A0A4R0MJ60_9SPHI</name>
<feature type="domain" description="DUF4139" evidence="3">
    <location>
        <begin position="221"/>
        <end position="615"/>
    </location>
</feature>
<evidence type="ECO:0000313" key="6">
    <source>
        <dbReference type="Proteomes" id="UP000292884"/>
    </source>
</evidence>
<feature type="signal peptide" evidence="2">
    <location>
        <begin position="1"/>
        <end position="22"/>
    </location>
</feature>
<dbReference type="PANTHER" id="PTHR31005">
    <property type="entry name" value="DUF4139 DOMAIN-CONTAINING PROTEIN"/>
    <property type="match status" value="1"/>
</dbReference>
<keyword evidence="1" id="KW-0175">Coiled coil</keyword>
<accession>A0A4R0MJ60</accession>
<dbReference type="Proteomes" id="UP000292884">
    <property type="component" value="Unassembled WGS sequence"/>
</dbReference>
<keyword evidence="2" id="KW-0732">Signal</keyword>
<comment type="caution">
    <text evidence="5">The sequence shown here is derived from an EMBL/GenBank/DDBJ whole genome shotgun (WGS) entry which is preliminary data.</text>
</comment>
<reference evidence="5 6" key="1">
    <citation type="submission" date="2019-02" db="EMBL/GenBank/DDBJ databases">
        <title>Pedobacter sp. RP-1-13 sp. nov., isolated from Arctic soil.</title>
        <authorList>
            <person name="Dahal R.H."/>
        </authorList>
    </citation>
    <scope>NUCLEOTIDE SEQUENCE [LARGE SCALE GENOMIC DNA]</scope>
    <source>
        <strain evidence="5 6">RP-1-13</strain>
    </source>
</reference>
<evidence type="ECO:0000259" key="4">
    <source>
        <dbReference type="Pfam" id="PF13600"/>
    </source>
</evidence>
<dbReference type="Pfam" id="PF13600">
    <property type="entry name" value="DUF4140"/>
    <property type="match status" value="1"/>
</dbReference>
<dbReference type="InterPro" id="IPR011935">
    <property type="entry name" value="CHP02231"/>
</dbReference>
<feature type="coiled-coil region" evidence="1">
    <location>
        <begin position="104"/>
        <end position="198"/>
    </location>
</feature>
<dbReference type="AlphaFoldDB" id="A0A4R0MJ60"/>
<dbReference type="OrthoDB" id="634585at2"/>
<protein>
    <submittedName>
        <fullName evidence="5">Mucoidy inhibitor MuiA family protein</fullName>
    </submittedName>
</protein>
<dbReference type="SUPFAM" id="SSF49464">
    <property type="entry name" value="Carboxypeptidase regulatory domain-like"/>
    <property type="match status" value="1"/>
</dbReference>
<organism evidence="5 6">
    <name type="scientific">Pedobacter frigiditerrae</name>
    <dbReference type="NCBI Taxonomy" id="2530452"/>
    <lineage>
        <taxon>Bacteria</taxon>
        <taxon>Pseudomonadati</taxon>
        <taxon>Bacteroidota</taxon>
        <taxon>Sphingobacteriia</taxon>
        <taxon>Sphingobacteriales</taxon>
        <taxon>Sphingobacteriaceae</taxon>
        <taxon>Pedobacter</taxon>
    </lineage>
</organism>
<dbReference type="EMBL" id="SJSK01000009">
    <property type="protein sequence ID" value="TCC86649.1"/>
    <property type="molecule type" value="Genomic_DNA"/>
</dbReference>
<feature type="domain" description="DUF4140" evidence="4">
    <location>
        <begin position="36"/>
        <end position="135"/>
    </location>
</feature>
<dbReference type="Gene3D" id="2.60.40.1120">
    <property type="entry name" value="Carboxypeptidase-like, regulatory domain"/>
    <property type="match status" value="1"/>
</dbReference>
<dbReference type="InterPro" id="IPR008969">
    <property type="entry name" value="CarboxyPept-like_regulatory"/>
</dbReference>
<evidence type="ECO:0000259" key="3">
    <source>
        <dbReference type="Pfam" id="PF13598"/>
    </source>
</evidence>
<dbReference type="NCBIfam" id="TIGR02231">
    <property type="entry name" value="mucoidy inhibitor MuiA family protein"/>
    <property type="match status" value="2"/>
</dbReference>
<sequence length="622" mass="69275">MTLMRNLFLFTILILSNFLATAQENQISAISKITNVTVFISGAQVYRQTETFDVPQGVSQFIFAGLSSAIDVQSIQAKGEGNFTILSVTQQKNFLLEKKNSEEKANYINTIADLNEKILLLRNESEVYKAEEEMLVKNQIVMGPNVNYDLVKLKQALDFQKQRLSEAKNKQIEITRAIAKLQTDLNKYNNQLNELNGKSLKNSNDVIVKVSSKLVTKGKFSLTYMVNNAGWYPTYDIRAKDVSSPIELVYKANVSQSSGEDWKNVRLALSSGNPTTNSTKPSLGTYNLGYIRDGYSTNNISTSSVRIIKGKVFGDDGLAVPGVSIRVKNTSVGTSTDVNGNYTIQLPVGAITLVASYIGYVTKEIQANSNYLNINLEPDSKSLDEVVVVGYGSSDKSYITGSVSKAKKETHAVEVNAVEKQTNVVFDIKNPYTILSDGKQFAVEIGDYDFKADYEYFAAPKLSEEAFLTAKINGFSEANLISGEANIFFEGTYLGKTLLDVQNSSDTLTLSLGTDKNVIIKREKQKDFNEKQFIGSSQKDSRSFIIDIKNRKSQAINLIIEDQLPISTNSDITVDRQEISKARYDETNGKLTWQMVLQPNEQKKLALKYQVKYPKNRPINLE</sequence>
<evidence type="ECO:0000256" key="1">
    <source>
        <dbReference type="SAM" id="Coils"/>
    </source>
</evidence>
<proteinExistence type="predicted"/>
<evidence type="ECO:0000256" key="2">
    <source>
        <dbReference type="SAM" id="SignalP"/>
    </source>
</evidence>
<dbReference type="InterPro" id="IPR037291">
    <property type="entry name" value="DUF4139"/>
</dbReference>
<gene>
    <name evidence="5" type="ORF">EZ428_23355</name>
</gene>
<dbReference type="Pfam" id="PF13598">
    <property type="entry name" value="DUF4139"/>
    <property type="match status" value="1"/>
</dbReference>
<dbReference type="InterPro" id="IPR025554">
    <property type="entry name" value="DUF4140"/>
</dbReference>
<dbReference type="Pfam" id="PF13715">
    <property type="entry name" value="CarbopepD_reg_2"/>
    <property type="match status" value="1"/>
</dbReference>
<dbReference type="PANTHER" id="PTHR31005:SF8">
    <property type="entry name" value="DUF4139 DOMAIN-CONTAINING PROTEIN"/>
    <property type="match status" value="1"/>
</dbReference>
<evidence type="ECO:0000313" key="5">
    <source>
        <dbReference type="EMBL" id="TCC86649.1"/>
    </source>
</evidence>
<keyword evidence="6" id="KW-1185">Reference proteome</keyword>
<feature type="chain" id="PRO_5020640437" evidence="2">
    <location>
        <begin position="23"/>
        <end position="622"/>
    </location>
</feature>